<evidence type="ECO:0000313" key="2">
    <source>
        <dbReference type="EMBL" id="MBD8124168.1"/>
    </source>
</evidence>
<dbReference type="Proteomes" id="UP000625247">
    <property type="component" value="Unassembled WGS sequence"/>
</dbReference>
<evidence type="ECO:0000256" key="1">
    <source>
        <dbReference type="SAM" id="MobiDB-lite"/>
    </source>
</evidence>
<proteinExistence type="predicted"/>
<keyword evidence="3" id="KW-1185">Reference proteome</keyword>
<comment type="caution">
    <text evidence="2">The sequence shown here is derived from an EMBL/GenBank/DDBJ whole genome shotgun (WGS) entry which is preliminary data.</text>
</comment>
<feature type="region of interest" description="Disordered" evidence="1">
    <location>
        <begin position="1"/>
        <end position="137"/>
    </location>
</feature>
<accession>A0ABR9ADK9</accession>
<organism evidence="2 3">
    <name type="scientific">Pseudomonas lutea</name>
    <dbReference type="NCBI Taxonomy" id="243924"/>
    <lineage>
        <taxon>Bacteria</taxon>
        <taxon>Pseudomonadati</taxon>
        <taxon>Pseudomonadota</taxon>
        <taxon>Gammaproteobacteria</taxon>
        <taxon>Pseudomonadales</taxon>
        <taxon>Pseudomonadaceae</taxon>
        <taxon>Pseudomonas</taxon>
    </lineage>
</organism>
<dbReference type="GO" id="GO:0016301">
    <property type="term" value="F:kinase activity"/>
    <property type="evidence" value="ECO:0007669"/>
    <property type="project" value="UniProtKB-KW"/>
</dbReference>
<reference evidence="2 3" key="1">
    <citation type="journal article" date="2020" name="FEMS Microbiol. Ecol.">
        <title>Temporal dynamics of bacterial communities during seed development and maturation.</title>
        <authorList>
            <person name="Chesneau G."/>
            <person name="Torres-Cortes G."/>
            <person name="Briand M."/>
            <person name="Darrasse A."/>
            <person name="Preveaux A."/>
            <person name="Marais C."/>
            <person name="Jacques M.A."/>
            <person name="Shade A."/>
            <person name="Barret M."/>
        </authorList>
    </citation>
    <scope>NUCLEOTIDE SEQUENCE [LARGE SCALE GENOMIC DNA]</scope>
    <source>
        <strain evidence="2 3">CFBP13723</strain>
    </source>
</reference>
<keyword evidence="2" id="KW-0418">Kinase</keyword>
<dbReference type="RefSeq" id="WP_191945883.1">
    <property type="nucleotide sequence ID" value="NZ_JACYNP010000014.1"/>
</dbReference>
<name>A0ABR9ADK9_9PSED</name>
<dbReference type="EMBL" id="JACYNP010000014">
    <property type="protein sequence ID" value="MBD8124168.1"/>
    <property type="molecule type" value="Genomic_DNA"/>
</dbReference>
<protein>
    <submittedName>
        <fullName evidence="2">Serine kinase/phosphatase</fullName>
    </submittedName>
</protein>
<evidence type="ECO:0000313" key="3">
    <source>
        <dbReference type="Proteomes" id="UP000625247"/>
    </source>
</evidence>
<gene>
    <name evidence="2" type="ORF">IFT62_23480</name>
</gene>
<keyword evidence="2" id="KW-0808">Transferase</keyword>
<feature type="compositionally biased region" description="Basic and acidic residues" evidence="1">
    <location>
        <begin position="84"/>
        <end position="97"/>
    </location>
</feature>
<sequence length="137" mass="14872">MNDSRRPFDATQPEPIDDNEDRMGSMEELNFNDNNEPSGRIGDVIPEEELDAYLPDERVREAGLTGASTDDHNPTDDDMSPETLIREDGARSPRESGEGGPADQDLSIVDEDDVGGGDGLDEEEMAIIDPLDGKPGI</sequence>
<feature type="compositionally biased region" description="Acidic residues" evidence="1">
    <location>
        <begin position="108"/>
        <end position="126"/>
    </location>
</feature>